<evidence type="ECO:0008006" key="4">
    <source>
        <dbReference type="Google" id="ProtNLM"/>
    </source>
</evidence>
<gene>
    <name evidence="2" type="ORF">MECH1_V1_1221</name>
</gene>
<dbReference type="RefSeq" id="WP_348759515.1">
    <property type="nucleotide sequence ID" value="NZ_OZ026884.1"/>
</dbReference>
<feature type="chain" id="PRO_5046332971" description="HNH endonuclease" evidence="1">
    <location>
        <begin position="19"/>
        <end position="162"/>
    </location>
</feature>
<evidence type="ECO:0000313" key="2">
    <source>
        <dbReference type="EMBL" id="CAL1239997.1"/>
    </source>
</evidence>
<sequence length="162" mass="18194">MRILPIVALALAAAPAEAADLPDPRLTPGATDPEVTEANIKESICKVSPFTWAQGHSPPASFLESLAREQIQQYGYQDTNIKHYQMDHLIPLSLGGHPTDPKNIWPQVLLTKWGARRKDYLEEVLHDKVCKGELGLREAQDLFRTNWIEAYKKYIGDPDHPS</sequence>
<dbReference type="Proteomes" id="UP001497493">
    <property type="component" value="Chromosome"/>
</dbReference>
<reference evidence="2 3" key="1">
    <citation type="submission" date="2024-04" db="EMBL/GenBank/DDBJ databases">
        <authorList>
            <person name="Cremers G."/>
        </authorList>
    </citation>
    <scope>NUCLEOTIDE SEQUENCE [LARGE SCALE GENOMIC DNA]</scope>
    <source>
        <strain evidence="2">MeCH1-AG</strain>
    </source>
</reference>
<dbReference type="EMBL" id="OZ026884">
    <property type="protein sequence ID" value="CAL1239997.1"/>
    <property type="molecule type" value="Genomic_DNA"/>
</dbReference>
<name>A0ABM9NHA8_9GAMM</name>
<feature type="signal peptide" evidence="1">
    <location>
        <begin position="1"/>
        <end position="18"/>
    </location>
</feature>
<keyword evidence="3" id="KW-1185">Reference proteome</keyword>
<evidence type="ECO:0000256" key="1">
    <source>
        <dbReference type="SAM" id="SignalP"/>
    </source>
</evidence>
<evidence type="ECO:0000313" key="3">
    <source>
        <dbReference type="Proteomes" id="UP001497493"/>
    </source>
</evidence>
<protein>
    <recommendedName>
        <fullName evidence="4">HNH endonuclease</fullName>
    </recommendedName>
</protein>
<organism evidence="2 3">
    <name type="scientific">Candidatus Methylocalor cossyra</name>
    <dbReference type="NCBI Taxonomy" id="3108543"/>
    <lineage>
        <taxon>Bacteria</taxon>
        <taxon>Pseudomonadati</taxon>
        <taxon>Pseudomonadota</taxon>
        <taxon>Gammaproteobacteria</taxon>
        <taxon>Methylococcales</taxon>
        <taxon>Methylococcaceae</taxon>
        <taxon>Candidatus Methylocalor</taxon>
    </lineage>
</organism>
<proteinExistence type="predicted"/>
<accession>A0ABM9NHA8</accession>
<keyword evidence="1" id="KW-0732">Signal</keyword>